<keyword evidence="5" id="KW-0221">Differentiation</keyword>
<feature type="region of interest" description="Disordered" evidence="12">
    <location>
        <begin position="352"/>
        <end position="381"/>
    </location>
</feature>
<feature type="region of interest" description="Disordered" evidence="12">
    <location>
        <begin position="1"/>
        <end position="32"/>
    </location>
</feature>
<keyword evidence="4" id="KW-0597">Phosphoprotein</keyword>
<comment type="subcellular location">
    <subcellularLocation>
        <location evidence="1">Cytoplasm</location>
        <location evidence="1">Cytoskeleton</location>
    </subcellularLocation>
    <subcellularLocation>
        <location evidence="11">Synapse</location>
    </subcellularLocation>
</comment>
<dbReference type="Gene3D" id="2.30.42.10">
    <property type="match status" value="1"/>
</dbReference>
<keyword evidence="15" id="KW-1185">Reference proteome</keyword>
<dbReference type="InterPro" id="IPR043446">
    <property type="entry name" value="Neurabin-like"/>
</dbReference>
<sequence>MLQTPVVVLSSSEDEPNSPVAPEPAVEEASKCDPPSIALPEYLKVVEVDSIGVCHLADGHFFYQVEGLVSSDSEPEVNESQKKTNSKDLNVHFSHSPITVSVITPPFSLITHSQVFSTYSTEDYDRKNDDIDPIGASAEYEMEKRLEKMQLFKVDLKKGPQGLGINILGMGAGFVNGKEKLGIYIKSITPGGHAAIDGRIQVNDQIVEVDGISLVGVTQQFAASVLRNTGPTVHFLLAREPSSYADDSCLGQSNVRDDTLEKSPLDSMLESSPQEVARKERESLDECLGELEQHSPTVLMMDETKETKAKSQEDPVDDEGDVTTTDYTVGQSLREAFVEEEDEAVHRLVNGIPEEEDEDGASTDEEGIADTDHQGTMPMDEREAPRSDLCAESILASPGHNSNKGLYTSFAYGSMKGLKANEQEDDEREEKIETVQKLMELAIARAEQQLDFRKHYAEILPRVSANETAEYAAVAYLSSLLYDKHKKIIKLRKRVRELNEMVSNDSHLR</sequence>
<dbReference type="GO" id="GO:0005856">
    <property type="term" value="C:cytoskeleton"/>
    <property type="evidence" value="ECO:0007669"/>
    <property type="project" value="UniProtKB-SubCell"/>
</dbReference>
<evidence type="ECO:0000256" key="1">
    <source>
        <dbReference type="ARBA" id="ARBA00004245"/>
    </source>
</evidence>
<dbReference type="EMBL" id="JBJKFK010000199">
    <property type="protein sequence ID" value="KAL3318825.1"/>
    <property type="molecule type" value="Genomic_DNA"/>
</dbReference>
<name>A0ABD2QH02_9PLAT</name>
<dbReference type="PANTHER" id="PTHR16154">
    <property type="entry name" value="NEURABIN"/>
    <property type="match status" value="1"/>
</dbReference>
<feature type="region of interest" description="Disordered" evidence="12">
    <location>
        <begin position="247"/>
        <end position="283"/>
    </location>
</feature>
<proteinExistence type="predicted"/>
<dbReference type="Pfam" id="PF17817">
    <property type="entry name" value="PDZ_5"/>
    <property type="match status" value="1"/>
</dbReference>
<keyword evidence="2" id="KW-0217">Developmental protein</keyword>
<dbReference type="SMART" id="SM00228">
    <property type="entry name" value="PDZ"/>
    <property type="match status" value="1"/>
</dbReference>
<dbReference type="InterPro" id="IPR001478">
    <property type="entry name" value="PDZ"/>
</dbReference>
<keyword evidence="8" id="KW-0175">Coiled coil</keyword>
<keyword evidence="9" id="KW-0009">Actin-binding</keyword>
<feature type="domain" description="PDZ" evidence="13">
    <location>
        <begin position="153"/>
        <end position="241"/>
    </location>
</feature>
<evidence type="ECO:0000256" key="10">
    <source>
        <dbReference type="ARBA" id="ARBA00023212"/>
    </source>
</evidence>
<dbReference type="GO" id="GO:0003779">
    <property type="term" value="F:actin binding"/>
    <property type="evidence" value="ECO:0007669"/>
    <property type="project" value="UniProtKB-KW"/>
</dbReference>
<feature type="compositionally biased region" description="Acidic residues" evidence="12">
    <location>
        <begin position="353"/>
        <end position="369"/>
    </location>
</feature>
<evidence type="ECO:0000256" key="9">
    <source>
        <dbReference type="ARBA" id="ARBA00023203"/>
    </source>
</evidence>
<dbReference type="GO" id="GO:0030154">
    <property type="term" value="P:cell differentiation"/>
    <property type="evidence" value="ECO:0007669"/>
    <property type="project" value="UniProtKB-KW"/>
</dbReference>
<protein>
    <recommendedName>
        <fullName evidence="13">PDZ domain-containing protein</fullName>
    </recommendedName>
</protein>
<dbReference type="PROSITE" id="PS50106">
    <property type="entry name" value="PDZ"/>
    <property type="match status" value="1"/>
</dbReference>
<dbReference type="InterPro" id="IPR036034">
    <property type="entry name" value="PDZ_sf"/>
</dbReference>
<dbReference type="InterPro" id="IPR040645">
    <property type="entry name" value="Neurabin-1/2_PDZ"/>
</dbReference>
<evidence type="ECO:0000256" key="8">
    <source>
        <dbReference type="ARBA" id="ARBA00023054"/>
    </source>
</evidence>
<dbReference type="AlphaFoldDB" id="A0ABD2QH02"/>
<evidence type="ECO:0000256" key="3">
    <source>
        <dbReference type="ARBA" id="ARBA00022490"/>
    </source>
</evidence>
<evidence type="ECO:0000256" key="5">
    <source>
        <dbReference type="ARBA" id="ARBA00022782"/>
    </source>
</evidence>
<dbReference type="FunFam" id="2.30.42.10:FF:000010">
    <property type="entry name" value="Neurabin-1 isoform 1"/>
    <property type="match status" value="1"/>
</dbReference>
<keyword evidence="7" id="KW-0770">Synapse</keyword>
<dbReference type="PANTHER" id="PTHR16154:SF6">
    <property type="entry name" value="SPINOPHILIN, ISOFORM J"/>
    <property type="match status" value="1"/>
</dbReference>
<evidence type="ECO:0000313" key="15">
    <source>
        <dbReference type="Proteomes" id="UP001626550"/>
    </source>
</evidence>
<gene>
    <name evidence="14" type="ORF">Ciccas_002513</name>
</gene>
<dbReference type="GO" id="GO:0007399">
    <property type="term" value="P:nervous system development"/>
    <property type="evidence" value="ECO:0007669"/>
    <property type="project" value="UniProtKB-KW"/>
</dbReference>
<dbReference type="Proteomes" id="UP001626550">
    <property type="component" value="Unassembled WGS sequence"/>
</dbReference>
<dbReference type="GO" id="GO:0120025">
    <property type="term" value="C:plasma membrane bounded cell projection"/>
    <property type="evidence" value="ECO:0007669"/>
    <property type="project" value="UniProtKB-ARBA"/>
</dbReference>
<evidence type="ECO:0000313" key="14">
    <source>
        <dbReference type="EMBL" id="KAL3318825.1"/>
    </source>
</evidence>
<feature type="compositionally biased region" description="Basic and acidic residues" evidence="12">
    <location>
        <begin position="255"/>
        <end position="264"/>
    </location>
</feature>
<evidence type="ECO:0000256" key="7">
    <source>
        <dbReference type="ARBA" id="ARBA00023018"/>
    </source>
</evidence>
<keyword evidence="3" id="KW-0963">Cytoplasm</keyword>
<evidence type="ECO:0000256" key="4">
    <source>
        <dbReference type="ARBA" id="ARBA00022553"/>
    </source>
</evidence>
<evidence type="ECO:0000256" key="12">
    <source>
        <dbReference type="SAM" id="MobiDB-lite"/>
    </source>
</evidence>
<keyword evidence="6" id="KW-0524">Neurogenesis</keyword>
<reference evidence="14 15" key="1">
    <citation type="submission" date="2024-11" db="EMBL/GenBank/DDBJ databases">
        <title>Adaptive evolution of stress response genes in parasites aligns with host niche diversity.</title>
        <authorList>
            <person name="Hahn C."/>
            <person name="Resl P."/>
        </authorList>
    </citation>
    <scope>NUCLEOTIDE SEQUENCE [LARGE SCALE GENOMIC DNA]</scope>
    <source>
        <strain evidence="14">EGGRZ-B1_66</strain>
        <tissue evidence="14">Body</tissue>
    </source>
</reference>
<comment type="caution">
    <text evidence="14">The sequence shown here is derived from an EMBL/GenBank/DDBJ whole genome shotgun (WGS) entry which is preliminary data.</text>
</comment>
<evidence type="ECO:0000259" key="13">
    <source>
        <dbReference type="PROSITE" id="PS50106"/>
    </source>
</evidence>
<organism evidence="14 15">
    <name type="scientific">Cichlidogyrus casuarinus</name>
    <dbReference type="NCBI Taxonomy" id="1844966"/>
    <lineage>
        <taxon>Eukaryota</taxon>
        <taxon>Metazoa</taxon>
        <taxon>Spiralia</taxon>
        <taxon>Lophotrochozoa</taxon>
        <taxon>Platyhelminthes</taxon>
        <taxon>Monogenea</taxon>
        <taxon>Monopisthocotylea</taxon>
        <taxon>Dactylogyridea</taxon>
        <taxon>Ancyrocephalidae</taxon>
        <taxon>Cichlidogyrus</taxon>
    </lineage>
</organism>
<evidence type="ECO:0000256" key="11">
    <source>
        <dbReference type="ARBA" id="ARBA00034103"/>
    </source>
</evidence>
<dbReference type="GO" id="GO:0045202">
    <property type="term" value="C:synapse"/>
    <property type="evidence" value="ECO:0007669"/>
    <property type="project" value="UniProtKB-SubCell"/>
</dbReference>
<keyword evidence="10" id="KW-0206">Cytoskeleton</keyword>
<dbReference type="Pfam" id="PF00595">
    <property type="entry name" value="PDZ"/>
    <property type="match status" value="1"/>
</dbReference>
<evidence type="ECO:0000256" key="6">
    <source>
        <dbReference type="ARBA" id="ARBA00022902"/>
    </source>
</evidence>
<accession>A0ABD2QH02</accession>
<dbReference type="SUPFAM" id="SSF50156">
    <property type="entry name" value="PDZ domain-like"/>
    <property type="match status" value="1"/>
</dbReference>
<evidence type="ECO:0000256" key="2">
    <source>
        <dbReference type="ARBA" id="ARBA00022473"/>
    </source>
</evidence>